<organism evidence="16 17">
    <name type="scientific">Smittium simulii</name>
    <dbReference type="NCBI Taxonomy" id="133385"/>
    <lineage>
        <taxon>Eukaryota</taxon>
        <taxon>Fungi</taxon>
        <taxon>Fungi incertae sedis</taxon>
        <taxon>Zoopagomycota</taxon>
        <taxon>Kickxellomycotina</taxon>
        <taxon>Harpellomycetes</taxon>
        <taxon>Harpellales</taxon>
        <taxon>Legeriomycetaceae</taxon>
        <taxon>Smittium</taxon>
    </lineage>
</organism>
<proteinExistence type="inferred from homology"/>
<comment type="subcellular location">
    <subcellularLocation>
        <location evidence="1 10">Mitochondrion matrix</location>
    </subcellularLocation>
</comment>
<evidence type="ECO:0000256" key="1">
    <source>
        <dbReference type="ARBA" id="ARBA00004305"/>
    </source>
</evidence>
<dbReference type="SUPFAM" id="SSF88697">
    <property type="entry name" value="PUA domain-like"/>
    <property type="match status" value="1"/>
</dbReference>
<evidence type="ECO:0000256" key="4">
    <source>
        <dbReference type="ARBA" id="ARBA00022801"/>
    </source>
</evidence>
<feature type="binding site" evidence="10">
    <location>
        <begin position="642"/>
        <end position="649"/>
    </location>
    <ligand>
        <name>ATP</name>
        <dbReference type="ChEBI" id="CHEBI:30616"/>
    </ligand>
</feature>
<dbReference type="OrthoDB" id="2411602at2759"/>
<evidence type="ECO:0000256" key="11">
    <source>
        <dbReference type="PROSITE-ProRule" id="PRU01122"/>
    </source>
</evidence>
<dbReference type="PANTHER" id="PTHR43718">
    <property type="entry name" value="LON PROTEASE"/>
    <property type="match status" value="1"/>
</dbReference>
<feature type="active site" evidence="10 11">
    <location>
        <position position="1123"/>
    </location>
</feature>
<comment type="similarity">
    <text evidence="10 11 12">Belongs to the peptidase S16 family.</text>
</comment>
<dbReference type="GO" id="GO:0034599">
    <property type="term" value="P:cellular response to oxidative stress"/>
    <property type="evidence" value="ECO:0007669"/>
    <property type="project" value="UniProtKB-UniRule"/>
</dbReference>
<evidence type="ECO:0000256" key="7">
    <source>
        <dbReference type="ARBA" id="ARBA00023125"/>
    </source>
</evidence>
<dbReference type="InterPro" id="IPR004815">
    <property type="entry name" value="Lon_bac/euk-typ"/>
</dbReference>
<dbReference type="GO" id="GO:0006515">
    <property type="term" value="P:protein quality control for misfolded or incompletely synthesized proteins"/>
    <property type="evidence" value="ECO:0007669"/>
    <property type="project" value="UniProtKB-UniRule"/>
</dbReference>
<dbReference type="EMBL" id="MBFR01000185">
    <property type="protein sequence ID" value="PVU91797.1"/>
    <property type="molecule type" value="Genomic_DNA"/>
</dbReference>
<evidence type="ECO:0000256" key="6">
    <source>
        <dbReference type="ARBA" id="ARBA00022840"/>
    </source>
</evidence>
<dbReference type="Gene3D" id="3.40.50.300">
    <property type="entry name" value="P-loop containing nucleotide triphosphate hydrolases"/>
    <property type="match status" value="1"/>
</dbReference>
<name>A0A2T9YHI6_9FUNG</name>
<sequence>MLRKSIQCLGKNSRLSRLSKINIHSQSSFLTSAQSSQNGLLPYFSSKLNSRLFSATCLNSFKSSPLMFKDDNPKNSSSKANLTDPKNKTEKNTNEDKPESIDIDESSSADPEAPHKAEDTKLPLEKDSPSKESDSSNPSSKKNNLNDKSSSSKAADELDSKKNSISNPSSAKVKASKKDSSLKNENSLKSKPNLEKNPIFSTQKNDYTSIDSNNNHTRVEVPSEYKNIFVLPIAQRPLFPGFYKAVVIRDLKVISLIKELLKKGEPFIGAFMLKNDSSDVDFIENADQVYNVGVFAQITSVFPSTIQEEDSLTVVLYSHRRIQLNSLFKPSLPTENQTDIPKPVNTSSKLPLKIDSDSTNSTINTENIIKQNSKDVLNEILYENNFMIADVTNMTSDNSNIRSQRSKALTSEIVSVFKEISTLNPLFRDQIASFSMSQSAGNVFDNPATLADFAAAVSSGEPKELQGILEELFVETRLEKSLVILKKELLNAQLQNKISKDVEAKIAKRQREFYLMEQLRGIKRELGLESDGKDKLIEKFKAKATTLQMPEQVSKVFEEEISKLSHLEPAASEFNVTRNYLDWLTQIPWGKTSLENYDIKQTKKILDEDHYGLDDVKDRILEFVAVGKLKGAIQGKILCFVGPPGVGKTSIGKSIARSLNREFYRFSVGGLSDVAEIKGHRRTYVGAMPGKVIQSLKKTGTQNPLILIDEIDKLGHGHQGDPASALLELLDPEQNNSFLDHYMDVPVDLSRILFVCTANVTDTIPGPLLDRMEVIRLSGYLADEKLAIAQNYLIPQAKDVAGLTDSNVNLSENAIMALIKNYCRESGVRNLKKHIEKIFRKSALYIIQNDIATEADPLSISSQKNLSKPFDPVQVGLTSSKSTENIDKNGISNNFSNTENTAGEIDLTQNTVNKPDQVTDFFNQAAVKINSDNKLNKVSNNLPMVIPGSYKQVIEEESLKKYVGPPIFTTDRLYKTTIPGVVMGLAWTSMGGSALYIESIVISQVKKSNSSNEEKEIIGQNYGSLKSTGHLGDVMKESSVLAYTYAQSFLNKLQPDNDFFKTSSIHLHVPEGATPKDGPSAGVTMTTSLLSLALNQKINPDVAMTGELTLTGKVLKIGGLKEKVIAAKRSGISRVIFPQDNLSDWEDLPNHIKKDIEGCPVSFYIDIIPLVGLKVENVNC</sequence>
<dbReference type="Proteomes" id="UP000245383">
    <property type="component" value="Unassembled WGS sequence"/>
</dbReference>
<comment type="catalytic activity">
    <reaction evidence="9 10">
        <text>Hydrolysis of proteins in presence of ATP.</text>
        <dbReference type="EC" id="3.4.21.53"/>
    </reaction>
</comment>
<dbReference type="FunFam" id="1.20.5.5270:FF:000001">
    <property type="entry name" value="Lon protease homolog, mitochondrial"/>
    <property type="match status" value="1"/>
</dbReference>
<dbReference type="STRING" id="133385.A0A2T9YHI6"/>
<keyword evidence="2 10" id="KW-0645">Protease</keyword>
<feature type="compositionally biased region" description="Polar residues" evidence="13">
    <location>
        <begin position="199"/>
        <end position="215"/>
    </location>
</feature>
<dbReference type="InterPro" id="IPR020568">
    <property type="entry name" value="Ribosomal_Su5_D2-typ_SF"/>
</dbReference>
<dbReference type="PROSITE" id="PS51787">
    <property type="entry name" value="LON_N"/>
    <property type="match status" value="1"/>
</dbReference>
<dbReference type="InterPro" id="IPR003959">
    <property type="entry name" value="ATPase_AAA_core"/>
</dbReference>
<dbReference type="GO" id="GO:0007005">
    <property type="term" value="P:mitochondrion organization"/>
    <property type="evidence" value="ECO:0007669"/>
    <property type="project" value="TreeGrafter"/>
</dbReference>
<comment type="subunit">
    <text evidence="10">Homohexamer or homoheptamer. Organized in a ring with a central cavity.</text>
</comment>
<dbReference type="InterPro" id="IPR003111">
    <property type="entry name" value="Lon_prtase_N"/>
</dbReference>
<dbReference type="InterPro" id="IPR008269">
    <property type="entry name" value="Lon_proteolytic"/>
</dbReference>
<evidence type="ECO:0000256" key="5">
    <source>
        <dbReference type="ARBA" id="ARBA00022825"/>
    </source>
</evidence>
<dbReference type="CDD" id="cd19500">
    <property type="entry name" value="RecA-like_Lon"/>
    <property type="match status" value="1"/>
</dbReference>
<dbReference type="PROSITE" id="PS51786">
    <property type="entry name" value="LON_PROTEOLYTIC"/>
    <property type="match status" value="1"/>
</dbReference>
<dbReference type="InterPro" id="IPR008268">
    <property type="entry name" value="Peptidase_S16_AS"/>
</dbReference>
<dbReference type="Gene3D" id="1.20.58.1480">
    <property type="match status" value="1"/>
</dbReference>
<dbReference type="GO" id="GO:0004176">
    <property type="term" value="F:ATP-dependent peptidase activity"/>
    <property type="evidence" value="ECO:0007669"/>
    <property type="project" value="UniProtKB-UniRule"/>
</dbReference>
<dbReference type="GO" id="GO:0051131">
    <property type="term" value="P:chaperone-mediated protein complex assembly"/>
    <property type="evidence" value="ECO:0007669"/>
    <property type="project" value="UniProtKB-UniRule"/>
</dbReference>
<dbReference type="Gene3D" id="1.10.8.60">
    <property type="match status" value="1"/>
</dbReference>
<evidence type="ECO:0000256" key="10">
    <source>
        <dbReference type="HAMAP-Rule" id="MF_03120"/>
    </source>
</evidence>
<dbReference type="SMART" id="SM00382">
    <property type="entry name" value="AAA"/>
    <property type="match status" value="1"/>
</dbReference>
<dbReference type="GO" id="GO:0004252">
    <property type="term" value="F:serine-type endopeptidase activity"/>
    <property type="evidence" value="ECO:0007669"/>
    <property type="project" value="UniProtKB-UniRule"/>
</dbReference>
<keyword evidence="7 10" id="KW-0238">DNA-binding</keyword>
<dbReference type="InterPro" id="IPR014721">
    <property type="entry name" value="Ribsml_uS5_D2-typ_fold_subgr"/>
</dbReference>
<dbReference type="AlphaFoldDB" id="A0A2T9YHI6"/>
<evidence type="ECO:0000256" key="12">
    <source>
        <dbReference type="RuleBase" id="RU000591"/>
    </source>
</evidence>
<dbReference type="GO" id="GO:0005524">
    <property type="term" value="F:ATP binding"/>
    <property type="evidence" value="ECO:0007669"/>
    <property type="project" value="UniProtKB-UniRule"/>
</dbReference>
<dbReference type="FunFam" id="3.40.50.300:FF:000021">
    <property type="entry name" value="Lon protease homolog"/>
    <property type="match status" value="1"/>
</dbReference>
<keyword evidence="5 10" id="KW-0720">Serine protease</keyword>
<feature type="compositionally biased region" description="Basic and acidic residues" evidence="13">
    <location>
        <begin position="85"/>
        <end position="100"/>
    </location>
</feature>
<dbReference type="GO" id="GO:0003697">
    <property type="term" value="F:single-stranded DNA binding"/>
    <property type="evidence" value="ECO:0007669"/>
    <property type="project" value="TreeGrafter"/>
</dbReference>
<dbReference type="GO" id="GO:0005759">
    <property type="term" value="C:mitochondrial matrix"/>
    <property type="evidence" value="ECO:0007669"/>
    <property type="project" value="UniProtKB-SubCell"/>
</dbReference>
<dbReference type="Pfam" id="PF00004">
    <property type="entry name" value="AAA"/>
    <property type="match status" value="1"/>
</dbReference>
<dbReference type="Pfam" id="PF02190">
    <property type="entry name" value="LON_substr_bdg"/>
    <property type="match status" value="1"/>
</dbReference>
<gene>
    <name evidence="10" type="primary">PIM1</name>
    <name evidence="16" type="ORF">BB561_004200</name>
</gene>
<dbReference type="SUPFAM" id="SSF52540">
    <property type="entry name" value="P-loop containing nucleoside triphosphate hydrolases"/>
    <property type="match status" value="1"/>
</dbReference>
<evidence type="ECO:0000256" key="13">
    <source>
        <dbReference type="SAM" id="MobiDB-lite"/>
    </source>
</evidence>
<keyword evidence="8 10" id="KW-0496">Mitochondrion</keyword>
<dbReference type="InterPro" id="IPR027065">
    <property type="entry name" value="Lon_Prtase"/>
</dbReference>
<evidence type="ECO:0000256" key="3">
    <source>
        <dbReference type="ARBA" id="ARBA00022741"/>
    </source>
</evidence>
<dbReference type="PROSITE" id="PS01046">
    <property type="entry name" value="LON_SER"/>
    <property type="match status" value="1"/>
</dbReference>
<protein>
    <recommendedName>
        <fullName evidence="10">Lon protease homolog, mitochondrial</fullName>
        <ecNumber evidence="10">3.4.21.53</ecNumber>
    </recommendedName>
</protein>
<dbReference type="Pfam" id="PF22667">
    <property type="entry name" value="Lon_lid"/>
    <property type="match status" value="1"/>
</dbReference>
<dbReference type="InterPro" id="IPR027503">
    <property type="entry name" value="Lonm_euk"/>
</dbReference>
<dbReference type="Gene3D" id="2.30.130.40">
    <property type="entry name" value="LON domain-like"/>
    <property type="match status" value="1"/>
</dbReference>
<dbReference type="GO" id="GO:0016887">
    <property type="term" value="F:ATP hydrolysis activity"/>
    <property type="evidence" value="ECO:0007669"/>
    <property type="project" value="UniProtKB-UniRule"/>
</dbReference>
<feature type="active site" evidence="10 11">
    <location>
        <position position="1080"/>
    </location>
</feature>
<dbReference type="InterPro" id="IPR046336">
    <property type="entry name" value="Lon_prtase_N_sf"/>
</dbReference>
<dbReference type="InterPro" id="IPR027417">
    <property type="entry name" value="P-loop_NTPase"/>
</dbReference>
<dbReference type="NCBIfam" id="TIGR00763">
    <property type="entry name" value="lon"/>
    <property type="match status" value="1"/>
</dbReference>
<keyword evidence="6 10" id="KW-0067">ATP-binding</keyword>
<evidence type="ECO:0000313" key="16">
    <source>
        <dbReference type="EMBL" id="PVU91797.1"/>
    </source>
</evidence>
<feature type="domain" description="Lon proteolytic" evidence="14">
    <location>
        <begin position="976"/>
        <end position="1174"/>
    </location>
</feature>
<dbReference type="HAMAP" id="MF_03120">
    <property type="entry name" value="lonm_euk"/>
    <property type="match status" value="1"/>
</dbReference>
<feature type="compositionally biased region" description="Basic and acidic residues" evidence="13">
    <location>
        <begin position="176"/>
        <end position="194"/>
    </location>
</feature>
<dbReference type="FunFam" id="3.30.230.10:FF:000015">
    <property type="entry name" value="Lon protease homolog, mitochondrial"/>
    <property type="match status" value="1"/>
</dbReference>
<evidence type="ECO:0000259" key="15">
    <source>
        <dbReference type="PROSITE" id="PS51787"/>
    </source>
</evidence>
<reference evidence="16 17" key="1">
    <citation type="journal article" date="2018" name="MBio">
        <title>Comparative Genomics Reveals the Core Gene Toolbox for the Fungus-Insect Symbiosis.</title>
        <authorList>
            <person name="Wang Y."/>
            <person name="Stata M."/>
            <person name="Wang W."/>
            <person name="Stajich J.E."/>
            <person name="White M.M."/>
            <person name="Moncalvo J.M."/>
        </authorList>
    </citation>
    <scope>NUCLEOTIDE SEQUENCE [LARGE SCALE GENOMIC DNA]</scope>
    <source>
        <strain evidence="16 17">SWE-8-4</strain>
    </source>
</reference>
<feature type="compositionally biased region" description="Low complexity" evidence="13">
    <location>
        <begin position="135"/>
        <end position="153"/>
    </location>
</feature>
<dbReference type="PANTHER" id="PTHR43718:SF2">
    <property type="entry name" value="LON PROTEASE HOMOLOG, MITOCHONDRIAL"/>
    <property type="match status" value="1"/>
</dbReference>
<comment type="function">
    <text evidence="10">ATP-dependent serine protease that mediates the selective degradation of misfolded, unassembled or oxidatively damaged polypeptides as well as certain short-lived regulatory proteins in the mitochondrial matrix. May also have a chaperone function in the assembly of inner membrane protein complexes. Participates in the regulation of mitochondrial gene expression and in the maintenance of the integrity of the mitochondrial genome. Binds to mitochondrial DNA in a site-specific manner.</text>
</comment>
<dbReference type="PRINTS" id="PR00830">
    <property type="entry name" value="ENDOLAPTASE"/>
</dbReference>
<dbReference type="GO" id="GO:0043565">
    <property type="term" value="F:sequence-specific DNA binding"/>
    <property type="evidence" value="ECO:0007669"/>
    <property type="project" value="UniProtKB-UniRule"/>
</dbReference>
<keyword evidence="3 10" id="KW-0547">Nucleotide-binding</keyword>
<evidence type="ECO:0000259" key="14">
    <source>
        <dbReference type="PROSITE" id="PS51786"/>
    </source>
</evidence>
<dbReference type="EC" id="3.4.21.53" evidence="10"/>
<evidence type="ECO:0000256" key="9">
    <source>
        <dbReference type="ARBA" id="ARBA00050665"/>
    </source>
</evidence>
<evidence type="ECO:0000313" key="17">
    <source>
        <dbReference type="Proteomes" id="UP000245383"/>
    </source>
</evidence>
<keyword evidence="4 10" id="KW-0378">Hydrolase</keyword>
<feature type="compositionally biased region" description="Basic and acidic residues" evidence="13">
    <location>
        <begin position="112"/>
        <end position="134"/>
    </location>
</feature>
<dbReference type="SMART" id="SM00464">
    <property type="entry name" value="LON"/>
    <property type="match status" value="1"/>
</dbReference>
<feature type="domain" description="Lon N-terminal" evidence="15">
    <location>
        <begin position="228"/>
        <end position="489"/>
    </location>
</feature>
<dbReference type="Gene3D" id="3.30.230.10">
    <property type="match status" value="1"/>
</dbReference>
<dbReference type="InterPro" id="IPR054594">
    <property type="entry name" value="Lon_lid"/>
</dbReference>
<accession>A0A2T9YHI6</accession>
<comment type="caution">
    <text evidence="16">The sequence shown here is derived from an EMBL/GenBank/DDBJ whole genome shotgun (WGS) entry which is preliminary data.</text>
</comment>
<dbReference type="Gene3D" id="1.20.5.5270">
    <property type="match status" value="1"/>
</dbReference>
<dbReference type="GO" id="GO:0070407">
    <property type="term" value="P:oxidation-dependent protein catabolic process"/>
    <property type="evidence" value="ECO:0007669"/>
    <property type="project" value="UniProtKB-UniRule"/>
</dbReference>
<dbReference type="InterPro" id="IPR003593">
    <property type="entry name" value="AAA+_ATPase"/>
</dbReference>
<evidence type="ECO:0000256" key="8">
    <source>
        <dbReference type="ARBA" id="ARBA00023128"/>
    </source>
</evidence>
<keyword evidence="17" id="KW-1185">Reference proteome</keyword>
<dbReference type="Pfam" id="PF05362">
    <property type="entry name" value="Lon_C"/>
    <property type="match status" value="1"/>
</dbReference>
<evidence type="ECO:0000256" key="2">
    <source>
        <dbReference type="ARBA" id="ARBA00022670"/>
    </source>
</evidence>
<feature type="region of interest" description="Disordered" evidence="13">
    <location>
        <begin position="64"/>
        <end position="215"/>
    </location>
</feature>
<dbReference type="InterPro" id="IPR015947">
    <property type="entry name" value="PUA-like_sf"/>
</dbReference>
<dbReference type="SUPFAM" id="SSF54211">
    <property type="entry name" value="Ribosomal protein S5 domain 2-like"/>
    <property type="match status" value="1"/>
</dbReference>